<evidence type="ECO:0000313" key="3">
    <source>
        <dbReference type="Proteomes" id="UP001458415"/>
    </source>
</evidence>
<comment type="caution">
    <text evidence="2">The sequence shown here is derived from an EMBL/GenBank/DDBJ whole genome shotgun (WGS) entry which is preliminary data.</text>
</comment>
<evidence type="ECO:0000256" key="1">
    <source>
        <dbReference type="SAM" id="MobiDB-lite"/>
    </source>
</evidence>
<dbReference type="InterPro" id="IPR045960">
    <property type="entry name" value="DUF6380"/>
</dbReference>
<feature type="region of interest" description="Disordered" evidence="1">
    <location>
        <begin position="1"/>
        <end position="55"/>
    </location>
</feature>
<name>A0ABV1VZ19_9ACTN</name>
<gene>
    <name evidence="2" type="ORF">ABT317_09170</name>
</gene>
<dbReference type="RefSeq" id="WP_425276298.1">
    <property type="nucleotide sequence ID" value="NZ_MUBM01000162.1"/>
</dbReference>
<sequence>MAELIQTDFPGSPGLPGSPGRERRATPRGLTASLTATVGRGTPAHRGGRTGEGAR</sequence>
<evidence type="ECO:0000313" key="2">
    <source>
        <dbReference type="EMBL" id="MER6977184.1"/>
    </source>
</evidence>
<dbReference type="Proteomes" id="UP001458415">
    <property type="component" value="Unassembled WGS sequence"/>
</dbReference>
<protein>
    <submittedName>
        <fullName evidence="2">DUF6380 family protein</fullName>
    </submittedName>
</protein>
<accession>A0ABV1VZ19</accession>
<organism evidence="2 3">
    <name type="scientific">Streptomyces carpinensis</name>
    <dbReference type="NCBI Taxonomy" id="66369"/>
    <lineage>
        <taxon>Bacteria</taxon>
        <taxon>Bacillati</taxon>
        <taxon>Actinomycetota</taxon>
        <taxon>Actinomycetes</taxon>
        <taxon>Kitasatosporales</taxon>
        <taxon>Streptomycetaceae</taxon>
        <taxon>Streptomyces</taxon>
    </lineage>
</organism>
<dbReference type="EMBL" id="JBEPCU010000099">
    <property type="protein sequence ID" value="MER6977184.1"/>
    <property type="molecule type" value="Genomic_DNA"/>
</dbReference>
<proteinExistence type="predicted"/>
<reference evidence="2 3" key="1">
    <citation type="submission" date="2024-06" db="EMBL/GenBank/DDBJ databases">
        <title>The Natural Products Discovery Center: Release of the First 8490 Sequenced Strains for Exploring Actinobacteria Biosynthetic Diversity.</title>
        <authorList>
            <person name="Kalkreuter E."/>
            <person name="Kautsar S.A."/>
            <person name="Yang D."/>
            <person name="Bader C.D."/>
            <person name="Teijaro C.N."/>
            <person name="Fluegel L."/>
            <person name="Davis C.M."/>
            <person name="Simpson J.R."/>
            <person name="Lauterbach L."/>
            <person name="Steele A.D."/>
            <person name="Gui C."/>
            <person name="Meng S."/>
            <person name="Li G."/>
            <person name="Viehrig K."/>
            <person name="Ye F."/>
            <person name="Su P."/>
            <person name="Kiefer A.F."/>
            <person name="Nichols A."/>
            <person name="Cepeda A.J."/>
            <person name="Yan W."/>
            <person name="Fan B."/>
            <person name="Jiang Y."/>
            <person name="Adhikari A."/>
            <person name="Zheng C.-J."/>
            <person name="Schuster L."/>
            <person name="Cowan T.M."/>
            <person name="Smanski M.J."/>
            <person name="Chevrette M.G."/>
            <person name="De Carvalho L.P.S."/>
            <person name="Shen B."/>
        </authorList>
    </citation>
    <scope>NUCLEOTIDE SEQUENCE [LARGE SCALE GENOMIC DNA]</scope>
    <source>
        <strain evidence="2 3">NPDC000634</strain>
    </source>
</reference>
<dbReference type="Pfam" id="PF19907">
    <property type="entry name" value="DUF6380"/>
    <property type="match status" value="1"/>
</dbReference>
<keyword evidence="3" id="KW-1185">Reference proteome</keyword>